<proteinExistence type="predicted"/>
<dbReference type="Proteomes" id="UP000241229">
    <property type="component" value="Unassembled WGS sequence"/>
</dbReference>
<evidence type="ECO:0000313" key="3">
    <source>
        <dbReference type="Proteomes" id="UP000241229"/>
    </source>
</evidence>
<keyword evidence="1" id="KW-0812">Transmembrane</keyword>
<accession>A0A2P7SE30</accession>
<feature type="transmembrane region" description="Helical" evidence="1">
    <location>
        <begin position="72"/>
        <end position="90"/>
    </location>
</feature>
<protein>
    <recommendedName>
        <fullName evidence="4">DUF3137 domain-containing protein</fullName>
    </recommendedName>
</protein>
<dbReference type="OrthoDB" id="8366951at2"/>
<evidence type="ECO:0000313" key="2">
    <source>
        <dbReference type="EMBL" id="PSJ60561.1"/>
    </source>
</evidence>
<keyword evidence="1" id="KW-1133">Transmembrane helix</keyword>
<name>A0A2P7SE30_9HYPH</name>
<reference evidence="2 3" key="1">
    <citation type="submission" date="2018-03" db="EMBL/GenBank/DDBJ databases">
        <title>The draft genome of Mesorhizobium sp. 6GN-30.</title>
        <authorList>
            <person name="Liu L."/>
            <person name="Li L."/>
            <person name="Wang T."/>
            <person name="Zhang X."/>
            <person name="Liang L."/>
        </authorList>
    </citation>
    <scope>NUCLEOTIDE SEQUENCE [LARGE SCALE GENOMIC DNA]</scope>
    <source>
        <strain evidence="2 3">6GN30</strain>
    </source>
</reference>
<feature type="transmembrane region" description="Helical" evidence="1">
    <location>
        <begin position="40"/>
        <end position="60"/>
    </location>
</feature>
<organism evidence="2 3">
    <name type="scientific">Kumtagia ephedrae</name>
    <dbReference type="NCBI Taxonomy" id="2116701"/>
    <lineage>
        <taxon>Bacteria</taxon>
        <taxon>Pseudomonadati</taxon>
        <taxon>Pseudomonadota</taxon>
        <taxon>Alphaproteobacteria</taxon>
        <taxon>Hyphomicrobiales</taxon>
        <taxon>Phyllobacteriaceae</taxon>
        <taxon>Kumtagia</taxon>
    </lineage>
</organism>
<keyword evidence="1" id="KW-0472">Membrane</keyword>
<dbReference type="RefSeq" id="WP_106772297.1">
    <property type="nucleotide sequence ID" value="NZ_PXYK01000009.1"/>
</dbReference>
<keyword evidence="3" id="KW-1185">Reference proteome</keyword>
<sequence length="324" mass="36032">MDARDFLPNDETIAAIRQEIARYEQERVSARRQVMWRLPLFLGLVLAAAVVLAIAFNRFADPHEQWTSTPHVLLYVIALALALFAWWRGVRPVAVLERSSRSRLLPAIFGFIDDLRYGKGITPESFDRLPREVVGDFARQSFDDVVSGRHDGFAFELYEAVLKEKTGSAELTGFRGVVVTFATERPFPGLLVATRKQEQVRSFFGGLFGKPLQEIPSGVAELDETYEFRTDNAAAEPLVRGRLARALRWLAETWPGEPARIALRGGDGFLLLPTAKNFFELPPVSQPLDYKVHVEPIITDMALLLATAALVRKVGSADEAAPAG</sequence>
<evidence type="ECO:0000256" key="1">
    <source>
        <dbReference type="SAM" id="Phobius"/>
    </source>
</evidence>
<dbReference type="AlphaFoldDB" id="A0A2P7SE30"/>
<gene>
    <name evidence="2" type="ORF">C7I84_11330</name>
</gene>
<dbReference type="EMBL" id="PXYK01000009">
    <property type="protein sequence ID" value="PSJ60561.1"/>
    <property type="molecule type" value="Genomic_DNA"/>
</dbReference>
<comment type="caution">
    <text evidence="2">The sequence shown here is derived from an EMBL/GenBank/DDBJ whole genome shotgun (WGS) entry which is preliminary data.</text>
</comment>
<evidence type="ECO:0008006" key="4">
    <source>
        <dbReference type="Google" id="ProtNLM"/>
    </source>
</evidence>